<reference evidence="1" key="1">
    <citation type="submission" date="2024-07" db="EMBL/GenBank/DDBJ databases">
        <authorList>
            <person name="Kim Y.J."/>
            <person name="Jeong J.Y."/>
        </authorList>
    </citation>
    <scope>NUCLEOTIDE SEQUENCE</scope>
    <source>
        <strain evidence="1">GIHE-MW2</strain>
    </source>
</reference>
<dbReference type="EMBL" id="CP159837">
    <property type="protein sequence ID" value="XCM38152.1"/>
    <property type="molecule type" value="Genomic_DNA"/>
</dbReference>
<protein>
    <submittedName>
        <fullName evidence="1">Uncharacterized protein</fullName>
    </submittedName>
</protein>
<evidence type="ECO:0000313" key="1">
    <source>
        <dbReference type="EMBL" id="XCM38152.1"/>
    </source>
</evidence>
<name>A0AAU8JH49_9CYAN</name>
<gene>
    <name evidence="1" type="ORF">ABWT76_000983</name>
</gene>
<sequence length="73" mass="8620">MYQTLNVPILGTPEEFMYEKSLFFNSVYHLSDRRRKQRTRQIMDFFSRSRVPGIPGTSDNLVRITTKVAEIVH</sequence>
<accession>A0AAU8JH49</accession>
<organism evidence="1">
    <name type="scientific">Planktothricoides raciborskii GIHE-MW2</name>
    <dbReference type="NCBI Taxonomy" id="2792601"/>
    <lineage>
        <taxon>Bacteria</taxon>
        <taxon>Bacillati</taxon>
        <taxon>Cyanobacteriota</taxon>
        <taxon>Cyanophyceae</taxon>
        <taxon>Oscillatoriophycideae</taxon>
        <taxon>Oscillatoriales</taxon>
        <taxon>Oscillatoriaceae</taxon>
        <taxon>Planktothricoides</taxon>
    </lineage>
</organism>
<proteinExistence type="predicted"/>
<dbReference type="AlphaFoldDB" id="A0AAU8JH49"/>
<dbReference type="RefSeq" id="WP_156331920.1">
    <property type="nucleotide sequence ID" value="NZ_CP159837.1"/>
</dbReference>